<evidence type="ECO:0000313" key="5">
    <source>
        <dbReference type="Proteomes" id="UP000267798"/>
    </source>
</evidence>
<dbReference type="Pfam" id="PF00395">
    <property type="entry name" value="SLH"/>
    <property type="match status" value="3"/>
</dbReference>
<evidence type="ECO:0000259" key="3">
    <source>
        <dbReference type="PROSITE" id="PS51272"/>
    </source>
</evidence>
<gene>
    <name evidence="4" type="ORF">D3P09_25420</name>
</gene>
<dbReference type="InterPro" id="IPR032599">
    <property type="entry name" value="YcdB/YcdC_rep_domain"/>
</dbReference>
<keyword evidence="2" id="KW-0812">Transmembrane</keyword>
<keyword evidence="2" id="KW-1133">Transmembrane helix</keyword>
<feature type="domain" description="SLH" evidence="3">
    <location>
        <begin position="710"/>
        <end position="772"/>
    </location>
</feature>
<organism evidence="4 5">
    <name type="scientific">Paenibacillus pinisoli</name>
    <dbReference type="NCBI Taxonomy" id="1276110"/>
    <lineage>
        <taxon>Bacteria</taxon>
        <taxon>Bacillati</taxon>
        <taxon>Bacillota</taxon>
        <taxon>Bacilli</taxon>
        <taxon>Bacillales</taxon>
        <taxon>Paenibacillaceae</taxon>
        <taxon>Paenibacillus</taxon>
    </lineage>
</organism>
<accession>A0A3A6PS76</accession>
<dbReference type="Proteomes" id="UP000267798">
    <property type="component" value="Unassembled WGS sequence"/>
</dbReference>
<dbReference type="PROSITE" id="PS51272">
    <property type="entry name" value="SLH"/>
    <property type="match status" value="1"/>
</dbReference>
<protein>
    <submittedName>
        <fullName evidence="4">S-layer homology domain-containing protein</fullName>
    </submittedName>
</protein>
<evidence type="ECO:0000256" key="2">
    <source>
        <dbReference type="SAM" id="Phobius"/>
    </source>
</evidence>
<reference evidence="4 5" key="1">
    <citation type="submission" date="2018-09" db="EMBL/GenBank/DDBJ databases">
        <title>Paenibacillus aracenensis nov. sp. isolated from a cave in southern Spain.</title>
        <authorList>
            <person name="Jurado V."/>
            <person name="Gutierrez-Patricio S."/>
            <person name="Gonzalez-Pimentel J.L."/>
            <person name="Miller A.Z."/>
            <person name="Laiz L."/>
            <person name="Saiz-Jimenez C."/>
        </authorList>
    </citation>
    <scope>NUCLEOTIDE SEQUENCE [LARGE SCALE GENOMIC DNA]</scope>
    <source>
        <strain evidence="4 5">JCM 19203</strain>
    </source>
</reference>
<dbReference type="EMBL" id="QXQB01000008">
    <property type="protein sequence ID" value="RJX36854.1"/>
    <property type="molecule type" value="Genomic_DNA"/>
</dbReference>
<dbReference type="OrthoDB" id="2473368at2"/>
<proteinExistence type="predicted"/>
<feature type="transmembrane region" description="Helical" evidence="2">
    <location>
        <begin position="57"/>
        <end position="76"/>
    </location>
</feature>
<keyword evidence="2" id="KW-0472">Membrane</keyword>
<dbReference type="Pfam" id="PF16244">
    <property type="entry name" value="DUF4901"/>
    <property type="match status" value="2"/>
</dbReference>
<evidence type="ECO:0000256" key="1">
    <source>
        <dbReference type="SAM" id="MobiDB-lite"/>
    </source>
</evidence>
<dbReference type="InterPro" id="IPR001119">
    <property type="entry name" value="SLH_dom"/>
</dbReference>
<name>A0A3A6PS76_9BACL</name>
<evidence type="ECO:0000313" key="4">
    <source>
        <dbReference type="EMBL" id="RJX36854.1"/>
    </source>
</evidence>
<sequence>MKGGWNAAVLAAKAAGTAAFFILFKICNRMSDNLVINMNKFTIKSGGTRVSLRIRKAVALSVAVAMLAGLCGVPYASANNAAAKAEAEHSASGNTASSDSESKDGAAAKGSINKAQAEKLLRQYINIPSDYKVQSSSSTTVKKQRGSVPVWSMDFIKTVNGKRLGTIYASLDANSGQLLSFESYNDQTGAKPVYPLKVNRDAAQKLAANFISEVAKDYVSQVKFNSEEGDSLLPPLSGEVRHELRYDRIVNGIPYLDNSIQLSIDSEGHVLRFRLDWDDTIVFPASVKPITEGEAAASIRKHAVPELFYFIPQSGQKKEPALYYDVQPVVIHAETGEQLPGNGYVMRNRQEASKEPLSAEPLAKPPVPGSLTQTDAEEAVVKAFALPEEYKLQNASFNEYTDEADKTGARWSLEWAAMKDGKESGFAYASVDGRTGAITEFYTYKNGKRGEAAEGGITLGQAVERAIGAVKQLLPWQTHEIYLQKPAEDQYKDRKPEEIGSYYITFVRKIHGATVIFDHISVGINAVTGSVENFSAYVSDYKYPEQAPETVDHKLVLDRFMDYYNMKLTYRLFSEYSLNGQPIPVEKYQTLLAAGIASSEEISQQSKVELVYQLTPKPRPENVLLDAVTGEWRSSETGDPAGLEIPKARDAEGHWAEESLGLMVAYKALDLVDGKVRPNEAITRGELIKMLVLARSGGRQYGFDAFSLASTASFKDVQAGSAYFAYVESALQQNLIDVGDGSFNPNAKVSRDEMAELIVRALGYNSLANNDHIFKANFKDGKDIQNTGQAAIVVGLRIMSLTDGKFLPKKQVTRAEASIAFFRYLQKRAELQEAPLRM</sequence>
<dbReference type="AlphaFoldDB" id="A0A3A6PS76"/>
<feature type="region of interest" description="Disordered" evidence="1">
    <location>
        <begin position="350"/>
        <end position="371"/>
    </location>
</feature>
<feature type="transmembrane region" description="Helical" evidence="2">
    <location>
        <begin position="6"/>
        <end position="24"/>
    </location>
</feature>
<comment type="caution">
    <text evidence="4">The sequence shown here is derived from an EMBL/GenBank/DDBJ whole genome shotgun (WGS) entry which is preliminary data.</text>
</comment>
<keyword evidence="5" id="KW-1185">Reference proteome</keyword>